<dbReference type="AlphaFoldDB" id="A0A0F9I8L5"/>
<evidence type="ECO:0000256" key="1">
    <source>
        <dbReference type="ARBA" id="ARBA00001958"/>
    </source>
</evidence>
<evidence type="ECO:0000256" key="11">
    <source>
        <dbReference type="ARBA" id="ARBA00032624"/>
    </source>
</evidence>
<comment type="similarity">
    <text evidence="2">In the N-terminal section; belongs to the NnrE/AIBP family.</text>
</comment>
<comment type="caution">
    <text evidence="16">The sequence shown here is derived from an EMBL/GenBank/DDBJ whole genome shotgun (WGS) entry which is preliminary data.</text>
</comment>
<proteinExistence type="inferred from homology"/>
<dbReference type="SUPFAM" id="SSF53613">
    <property type="entry name" value="Ribokinase-like"/>
    <property type="match status" value="1"/>
</dbReference>
<keyword evidence="8" id="KW-0520">NAD</keyword>
<dbReference type="Gene3D" id="3.40.1190.20">
    <property type="match status" value="1"/>
</dbReference>
<dbReference type="Pfam" id="PF01256">
    <property type="entry name" value="Carb_kinase"/>
    <property type="match status" value="1"/>
</dbReference>
<evidence type="ECO:0000256" key="13">
    <source>
        <dbReference type="ARBA" id="ARBA00049209"/>
    </source>
</evidence>
<name>A0A0F9I8L5_9ZZZZ</name>
<evidence type="ECO:0000256" key="2">
    <source>
        <dbReference type="ARBA" id="ARBA00006001"/>
    </source>
</evidence>
<dbReference type="EMBL" id="LAZR01014775">
    <property type="protein sequence ID" value="KKM15999.1"/>
    <property type="molecule type" value="Genomic_DNA"/>
</dbReference>
<dbReference type="EC" id="4.2.1.136" evidence="4"/>
<keyword evidence="9" id="KW-0456">Lyase</keyword>
<evidence type="ECO:0000256" key="7">
    <source>
        <dbReference type="ARBA" id="ARBA00022857"/>
    </source>
</evidence>
<dbReference type="HAMAP" id="MF_01965">
    <property type="entry name" value="NADHX_dehydratase"/>
    <property type="match status" value="1"/>
</dbReference>
<comment type="function">
    <text evidence="10">Bifunctional enzyme that catalyzes the epimerization of the S- and R-forms of NAD(P)HX and the dehydration of the S-form of NAD(P)HX at the expense of ADP, which is converted to AMP. This allows the repair of both epimers of NAD(P)HX, a damaged form of NAD(P)H that is a result of enzymatic or heat-dependent hydration.</text>
</comment>
<accession>A0A0F9I8L5</accession>
<protein>
    <recommendedName>
        <fullName evidence="4">ADP-dependent NAD(P)H-hydrate dehydratase</fullName>
        <ecNumber evidence="4">4.2.1.136</ecNumber>
    </recommendedName>
    <alternativeName>
        <fullName evidence="11">Nicotinamide nucleotide repair protein</fullName>
    </alternativeName>
</protein>
<sequence>MRVVSAIEMARVEALAYLDGISDEMYMQNAGLGIFQILTKLIREKKLPNKITIIAGKGNNAGDGYVVAKSLLEKGYDVKIFQLFPIDEASKLLKLQYDNFIKKNGKVTFVKNVDDIVFENENENEKEKNTFILDAILGTGFKGALSGFLLDAVNKINEKSKELNLKILSIDIPSGLNGNTGIVDPTAIRSDITIYLGLAKLGFFINDGPNYIGNLVYVDFGLDEKYKKLAKIELEYMDKINLKNLLPKIDRKRHKYEAGFVIGIAGSEGMYGAAKLSSLAALRSGCGIVKMITQKAVPSAFYELVNFVIDFENIEEILALISKADSVFIGPGLGRDKKVEDFLFKILPKINKKTILDADALFHLANNLKMILPKDSVLTPHKNEMKRLLRIEKPITDEKLFEKTKKFSVEKNVGIVLKGYPTIIFHPKKDPITNNDVIYKNYVMLAAAVNETDCLTTRASVDNYEITDPDTGNPVLIDGAGLNQSGYVKGTPTAIITNNQIIQSTDGASIQFNWNLDKHKFMVGMSIDDASAEYRNSQRLGFFTANREAYLDPDSAHPQFLAAFDPLENSNFSGTNTTKSIYFSET</sequence>
<dbReference type="InterPro" id="IPR029056">
    <property type="entry name" value="Ribokinase-like"/>
</dbReference>
<dbReference type="SUPFAM" id="SSF64153">
    <property type="entry name" value="YjeF N-terminal domain-like"/>
    <property type="match status" value="1"/>
</dbReference>
<dbReference type="InterPro" id="IPR000631">
    <property type="entry name" value="CARKD"/>
</dbReference>
<dbReference type="InterPro" id="IPR004443">
    <property type="entry name" value="YjeF_N_dom"/>
</dbReference>
<evidence type="ECO:0000259" key="14">
    <source>
        <dbReference type="PROSITE" id="PS51383"/>
    </source>
</evidence>
<dbReference type="Pfam" id="PF03853">
    <property type="entry name" value="YjeF_N"/>
    <property type="match status" value="1"/>
</dbReference>
<dbReference type="PANTHER" id="PTHR12592:SF0">
    <property type="entry name" value="ATP-DEPENDENT (S)-NAD(P)H-HYDRATE DEHYDRATASE"/>
    <property type="match status" value="1"/>
</dbReference>
<evidence type="ECO:0000256" key="8">
    <source>
        <dbReference type="ARBA" id="ARBA00023027"/>
    </source>
</evidence>
<evidence type="ECO:0000256" key="3">
    <source>
        <dbReference type="ARBA" id="ARBA00009524"/>
    </source>
</evidence>
<dbReference type="GO" id="GO:0110051">
    <property type="term" value="P:metabolite repair"/>
    <property type="evidence" value="ECO:0007669"/>
    <property type="project" value="TreeGrafter"/>
</dbReference>
<feature type="domain" description="YjeF C-terminal" evidence="14">
    <location>
        <begin position="238"/>
        <end position="441"/>
    </location>
</feature>
<feature type="non-terminal residue" evidence="16">
    <location>
        <position position="586"/>
    </location>
</feature>
<keyword evidence="7" id="KW-0521">NADP</keyword>
<dbReference type="GO" id="GO:0052856">
    <property type="term" value="F:NAD(P)HX epimerase activity"/>
    <property type="evidence" value="ECO:0007669"/>
    <property type="project" value="TreeGrafter"/>
</dbReference>
<keyword evidence="5" id="KW-0547">Nucleotide-binding</keyword>
<keyword evidence="6" id="KW-0067">ATP-binding</keyword>
<reference evidence="16" key="1">
    <citation type="journal article" date="2015" name="Nature">
        <title>Complex archaea that bridge the gap between prokaryotes and eukaryotes.</title>
        <authorList>
            <person name="Spang A."/>
            <person name="Saw J.H."/>
            <person name="Jorgensen S.L."/>
            <person name="Zaremba-Niedzwiedzka K."/>
            <person name="Martijn J."/>
            <person name="Lind A.E."/>
            <person name="van Eijk R."/>
            <person name="Schleper C."/>
            <person name="Guy L."/>
            <person name="Ettema T.J."/>
        </authorList>
    </citation>
    <scope>NUCLEOTIDE SEQUENCE</scope>
</reference>
<comment type="cofactor">
    <cofactor evidence="1">
        <name>K(+)</name>
        <dbReference type="ChEBI" id="CHEBI:29103"/>
    </cofactor>
</comment>
<dbReference type="PROSITE" id="PS51383">
    <property type="entry name" value="YJEF_C_3"/>
    <property type="match status" value="1"/>
</dbReference>
<comment type="catalytic activity">
    <reaction evidence="12">
        <text>(6S)-NADHX + ADP = AMP + phosphate + NADH + H(+)</text>
        <dbReference type="Rhea" id="RHEA:32223"/>
        <dbReference type="ChEBI" id="CHEBI:15378"/>
        <dbReference type="ChEBI" id="CHEBI:43474"/>
        <dbReference type="ChEBI" id="CHEBI:57945"/>
        <dbReference type="ChEBI" id="CHEBI:64074"/>
        <dbReference type="ChEBI" id="CHEBI:456215"/>
        <dbReference type="ChEBI" id="CHEBI:456216"/>
        <dbReference type="EC" id="4.2.1.136"/>
    </reaction>
</comment>
<dbReference type="GO" id="GO:0005524">
    <property type="term" value="F:ATP binding"/>
    <property type="evidence" value="ECO:0007669"/>
    <property type="project" value="UniProtKB-KW"/>
</dbReference>
<evidence type="ECO:0000313" key="16">
    <source>
        <dbReference type="EMBL" id="KKM15999.1"/>
    </source>
</evidence>
<evidence type="ECO:0000256" key="5">
    <source>
        <dbReference type="ARBA" id="ARBA00022741"/>
    </source>
</evidence>
<evidence type="ECO:0000256" key="12">
    <source>
        <dbReference type="ARBA" id="ARBA00048238"/>
    </source>
</evidence>
<dbReference type="NCBIfam" id="TIGR00197">
    <property type="entry name" value="yjeF_nterm"/>
    <property type="match status" value="1"/>
</dbReference>
<evidence type="ECO:0000259" key="15">
    <source>
        <dbReference type="PROSITE" id="PS51385"/>
    </source>
</evidence>
<evidence type="ECO:0000256" key="4">
    <source>
        <dbReference type="ARBA" id="ARBA00013129"/>
    </source>
</evidence>
<dbReference type="HAMAP" id="MF_01966">
    <property type="entry name" value="NADHX_epimerase"/>
    <property type="match status" value="1"/>
</dbReference>
<dbReference type="PROSITE" id="PS51385">
    <property type="entry name" value="YJEF_N"/>
    <property type="match status" value="1"/>
</dbReference>
<comment type="similarity">
    <text evidence="3">In the C-terminal section; belongs to the NnrD/CARKD family.</text>
</comment>
<dbReference type="PANTHER" id="PTHR12592">
    <property type="entry name" value="ATP-DEPENDENT (S)-NAD(P)H-HYDRATE DEHYDRATASE FAMILY MEMBER"/>
    <property type="match status" value="1"/>
</dbReference>
<comment type="catalytic activity">
    <reaction evidence="13">
        <text>(6S)-NADPHX + ADP = AMP + phosphate + NADPH + H(+)</text>
        <dbReference type="Rhea" id="RHEA:32235"/>
        <dbReference type="ChEBI" id="CHEBI:15378"/>
        <dbReference type="ChEBI" id="CHEBI:43474"/>
        <dbReference type="ChEBI" id="CHEBI:57783"/>
        <dbReference type="ChEBI" id="CHEBI:64076"/>
        <dbReference type="ChEBI" id="CHEBI:456215"/>
        <dbReference type="ChEBI" id="CHEBI:456216"/>
        <dbReference type="EC" id="4.2.1.136"/>
    </reaction>
</comment>
<evidence type="ECO:0000256" key="10">
    <source>
        <dbReference type="ARBA" id="ARBA00025153"/>
    </source>
</evidence>
<dbReference type="Gene3D" id="3.40.50.10260">
    <property type="entry name" value="YjeF N-terminal domain"/>
    <property type="match status" value="1"/>
</dbReference>
<evidence type="ECO:0000256" key="9">
    <source>
        <dbReference type="ARBA" id="ARBA00023239"/>
    </source>
</evidence>
<gene>
    <name evidence="16" type="ORF">LCGC14_1690260</name>
</gene>
<dbReference type="InterPro" id="IPR036652">
    <property type="entry name" value="YjeF_N_dom_sf"/>
</dbReference>
<organism evidence="16">
    <name type="scientific">marine sediment metagenome</name>
    <dbReference type="NCBI Taxonomy" id="412755"/>
    <lineage>
        <taxon>unclassified sequences</taxon>
        <taxon>metagenomes</taxon>
        <taxon>ecological metagenomes</taxon>
    </lineage>
</organism>
<dbReference type="CDD" id="cd01171">
    <property type="entry name" value="YXKO-related"/>
    <property type="match status" value="1"/>
</dbReference>
<dbReference type="GO" id="GO:0052855">
    <property type="term" value="F:ADP-dependent NAD(P)H-hydrate dehydratase activity"/>
    <property type="evidence" value="ECO:0007669"/>
    <property type="project" value="UniProtKB-EC"/>
</dbReference>
<evidence type="ECO:0000256" key="6">
    <source>
        <dbReference type="ARBA" id="ARBA00022840"/>
    </source>
</evidence>
<feature type="domain" description="YjeF N-terminal" evidence="15">
    <location>
        <begin position="4"/>
        <end position="228"/>
    </location>
</feature>